<sequence>MAQQERARKTKDAILEAAGAVFAERGYDGATVSDVYSRAGLTKGAFYFHFSSKKDLAEEVLSIQVDRQGYPILPRQVKLQELVDAGFVFAHRLMRDSMLQGSVNLSLESGAHQLDRKRPFVAWIDHNQRALTEANDHGELYSHVDTAEVAELMVSSFSGAQILSHILTGRQDLTTRVAALLAHLLPTIAVPAVLARLDIAADRGERVLAEAGVGTTALRPAPPGLTDTL</sequence>
<dbReference type="PROSITE" id="PS01081">
    <property type="entry name" value="HTH_TETR_1"/>
    <property type="match status" value="1"/>
</dbReference>
<comment type="caution">
    <text evidence="6">The sequence shown here is derived from an EMBL/GenBank/DDBJ whole genome shotgun (WGS) entry which is preliminary data.</text>
</comment>
<dbReference type="Gene3D" id="1.10.357.10">
    <property type="entry name" value="Tetracycline Repressor, domain 2"/>
    <property type="match status" value="1"/>
</dbReference>
<keyword evidence="3" id="KW-0804">Transcription</keyword>
<dbReference type="PRINTS" id="PR00455">
    <property type="entry name" value="HTHTETR"/>
</dbReference>
<gene>
    <name evidence="6" type="ORF">SGL43_00681</name>
</gene>
<evidence type="ECO:0000256" key="3">
    <source>
        <dbReference type="ARBA" id="ARBA00023163"/>
    </source>
</evidence>
<dbReference type="InterPro" id="IPR009057">
    <property type="entry name" value="Homeodomain-like_sf"/>
</dbReference>
<keyword evidence="7" id="KW-1185">Reference proteome</keyword>
<feature type="DNA-binding region" description="H-T-H motif" evidence="4">
    <location>
        <begin position="31"/>
        <end position="50"/>
    </location>
</feature>
<dbReference type="InterPro" id="IPR001647">
    <property type="entry name" value="HTH_TetR"/>
</dbReference>
<dbReference type="InterPro" id="IPR036271">
    <property type="entry name" value="Tet_transcr_reg_TetR-rel_C_sf"/>
</dbReference>
<dbReference type="Pfam" id="PF00440">
    <property type="entry name" value="TetR_N"/>
    <property type="match status" value="1"/>
</dbReference>
<dbReference type="InterPro" id="IPR023772">
    <property type="entry name" value="DNA-bd_HTH_TetR-type_CS"/>
</dbReference>
<organism evidence="6 7">
    <name type="scientific">Streptomyces globisporus</name>
    <dbReference type="NCBI Taxonomy" id="1908"/>
    <lineage>
        <taxon>Bacteria</taxon>
        <taxon>Bacillati</taxon>
        <taxon>Actinomycetota</taxon>
        <taxon>Actinomycetes</taxon>
        <taxon>Kitasatosporales</taxon>
        <taxon>Streptomycetaceae</taxon>
        <taxon>Streptomyces</taxon>
    </lineage>
</organism>
<protein>
    <submittedName>
        <fullName evidence="6">Transcriptional regulator, AcrR family</fullName>
    </submittedName>
</protein>
<feature type="domain" description="HTH tetR-type" evidence="5">
    <location>
        <begin position="8"/>
        <end position="68"/>
    </location>
</feature>
<evidence type="ECO:0000256" key="1">
    <source>
        <dbReference type="ARBA" id="ARBA00023015"/>
    </source>
</evidence>
<evidence type="ECO:0000259" key="5">
    <source>
        <dbReference type="PROSITE" id="PS50977"/>
    </source>
</evidence>
<dbReference type="PROSITE" id="PS50977">
    <property type="entry name" value="HTH_TETR_2"/>
    <property type="match status" value="1"/>
</dbReference>
<proteinExistence type="predicted"/>
<evidence type="ECO:0000313" key="7">
    <source>
        <dbReference type="Proteomes" id="UP001154015"/>
    </source>
</evidence>
<accession>A0ABM9GSP8</accession>
<dbReference type="RefSeq" id="WP_030799286.1">
    <property type="nucleotide sequence ID" value="NZ_BMTG01000001.1"/>
</dbReference>
<reference evidence="6" key="1">
    <citation type="submission" date="2022-03" db="EMBL/GenBank/DDBJ databases">
        <authorList>
            <person name="Leyn A S."/>
        </authorList>
    </citation>
    <scope>NUCLEOTIDE SEQUENCE</scope>
    <source>
        <strain evidence="6">Streptomyces globisporus 4-3</strain>
    </source>
</reference>
<dbReference type="SUPFAM" id="SSF46689">
    <property type="entry name" value="Homeodomain-like"/>
    <property type="match status" value="1"/>
</dbReference>
<dbReference type="EMBL" id="CAKXYP010000002">
    <property type="protein sequence ID" value="CAH9413682.1"/>
    <property type="molecule type" value="Genomic_DNA"/>
</dbReference>
<keyword evidence="2 4" id="KW-0238">DNA-binding</keyword>
<dbReference type="InterPro" id="IPR050109">
    <property type="entry name" value="HTH-type_TetR-like_transc_reg"/>
</dbReference>
<evidence type="ECO:0000256" key="2">
    <source>
        <dbReference type="ARBA" id="ARBA00023125"/>
    </source>
</evidence>
<evidence type="ECO:0000256" key="4">
    <source>
        <dbReference type="PROSITE-ProRule" id="PRU00335"/>
    </source>
</evidence>
<dbReference type="Proteomes" id="UP001154015">
    <property type="component" value="Unassembled WGS sequence"/>
</dbReference>
<dbReference type="PANTHER" id="PTHR30055:SF234">
    <property type="entry name" value="HTH-TYPE TRANSCRIPTIONAL REGULATOR BETI"/>
    <property type="match status" value="1"/>
</dbReference>
<evidence type="ECO:0000313" key="6">
    <source>
        <dbReference type="EMBL" id="CAH9413682.1"/>
    </source>
</evidence>
<dbReference type="PANTHER" id="PTHR30055">
    <property type="entry name" value="HTH-TYPE TRANSCRIPTIONAL REGULATOR RUTR"/>
    <property type="match status" value="1"/>
</dbReference>
<name>A0ABM9GSP8_STRGL</name>
<dbReference type="NCBIfam" id="NF041196">
    <property type="entry name" value="ScbR_bind_reg"/>
    <property type="match status" value="1"/>
</dbReference>
<keyword evidence="1" id="KW-0805">Transcription regulation</keyword>
<dbReference type="InterPro" id="IPR047923">
    <property type="entry name" value="ArpA-like"/>
</dbReference>
<dbReference type="SUPFAM" id="SSF48498">
    <property type="entry name" value="Tetracyclin repressor-like, C-terminal domain"/>
    <property type="match status" value="1"/>
</dbReference>